<organism evidence="2 3">
    <name type="scientific">Kitasatospora phosalacinea</name>
    <dbReference type="NCBI Taxonomy" id="2065"/>
    <lineage>
        <taxon>Bacteria</taxon>
        <taxon>Bacillati</taxon>
        <taxon>Actinomycetota</taxon>
        <taxon>Actinomycetes</taxon>
        <taxon>Kitasatosporales</taxon>
        <taxon>Streptomycetaceae</taxon>
        <taxon>Kitasatospora</taxon>
    </lineage>
</organism>
<name>A0A9W6PMD6_9ACTN</name>
<reference evidence="2" key="1">
    <citation type="submission" date="2023-02" db="EMBL/GenBank/DDBJ databases">
        <title>Kitasatospora phosalacinea NBRC 14362.</title>
        <authorList>
            <person name="Ichikawa N."/>
            <person name="Sato H."/>
            <person name="Tonouchi N."/>
        </authorList>
    </citation>
    <scope>NUCLEOTIDE SEQUENCE</scope>
    <source>
        <strain evidence="2">NBRC 14362</strain>
    </source>
</reference>
<evidence type="ECO:0000313" key="2">
    <source>
        <dbReference type="EMBL" id="GLW59079.1"/>
    </source>
</evidence>
<feature type="region of interest" description="Disordered" evidence="1">
    <location>
        <begin position="41"/>
        <end position="76"/>
    </location>
</feature>
<accession>A0A9W6PMD6</accession>
<comment type="caution">
    <text evidence="2">The sequence shown here is derived from an EMBL/GenBank/DDBJ whole genome shotgun (WGS) entry which is preliminary data.</text>
</comment>
<proteinExistence type="predicted"/>
<dbReference type="EMBL" id="BSRX01000067">
    <property type="protein sequence ID" value="GLW59079.1"/>
    <property type="molecule type" value="Genomic_DNA"/>
</dbReference>
<sequence length="108" mass="11187">MGLGADREAAAGGEEGKPVRTVVREVREAVCVHTLSRTALPVAGPESTGGRGGSCGPAAPGGAFGRDVPGTGRRGRCRGAREWISRAPRRTSVRPLSGVRQWVGSREP</sequence>
<dbReference type="Proteomes" id="UP001165143">
    <property type="component" value="Unassembled WGS sequence"/>
</dbReference>
<protein>
    <submittedName>
        <fullName evidence="2">Uncharacterized protein</fullName>
    </submittedName>
</protein>
<feature type="region of interest" description="Disordered" evidence="1">
    <location>
        <begin position="89"/>
        <end position="108"/>
    </location>
</feature>
<evidence type="ECO:0000256" key="1">
    <source>
        <dbReference type="SAM" id="MobiDB-lite"/>
    </source>
</evidence>
<feature type="region of interest" description="Disordered" evidence="1">
    <location>
        <begin position="1"/>
        <end position="20"/>
    </location>
</feature>
<evidence type="ECO:0000313" key="3">
    <source>
        <dbReference type="Proteomes" id="UP001165143"/>
    </source>
</evidence>
<gene>
    <name evidence="2" type="ORF">Kpho01_70890</name>
</gene>
<dbReference type="AlphaFoldDB" id="A0A9W6PMD6"/>